<feature type="transmembrane region" description="Helical" evidence="1">
    <location>
        <begin position="66"/>
        <end position="88"/>
    </location>
</feature>
<dbReference type="EMBL" id="JACEMT010000001">
    <property type="protein sequence ID" value="MBA4500799.1"/>
    <property type="molecule type" value="Genomic_DNA"/>
</dbReference>
<accession>A0A7W1WV46</accession>
<dbReference type="Proteomes" id="UP000538931">
    <property type="component" value="Unassembled WGS sequence"/>
</dbReference>
<evidence type="ECO:0000313" key="3">
    <source>
        <dbReference type="Proteomes" id="UP000538931"/>
    </source>
</evidence>
<evidence type="ECO:0008006" key="4">
    <source>
        <dbReference type="Google" id="ProtNLM"/>
    </source>
</evidence>
<comment type="caution">
    <text evidence="2">The sequence shown here is derived from an EMBL/GenBank/DDBJ whole genome shotgun (WGS) entry which is preliminary data.</text>
</comment>
<keyword evidence="1" id="KW-1133">Transmembrane helix</keyword>
<keyword evidence="1" id="KW-0812">Transmembrane</keyword>
<organism evidence="2 3">
    <name type="scientific">Marinobacterium marinum</name>
    <dbReference type="NCBI Taxonomy" id="2756129"/>
    <lineage>
        <taxon>Bacteria</taxon>
        <taxon>Pseudomonadati</taxon>
        <taxon>Pseudomonadota</taxon>
        <taxon>Gammaproteobacteria</taxon>
        <taxon>Oceanospirillales</taxon>
        <taxon>Oceanospirillaceae</taxon>
        <taxon>Marinobacterium</taxon>
    </lineage>
</organism>
<name>A0A7W1WV46_9GAMM</name>
<protein>
    <recommendedName>
        <fullName evidence="4">NADH:quinone oxidoreductase/Mrp antiporter membrane subunit domain-containing protein</fullName>
    </recommendedName>
</protein>
<evidence type="ECO:0000256" key="1">
    <source>
        <dbReference type="SAM" id="Phobius"/>
    </source>
</evidence>
<feature type="transmembrane region" description="Helical" evidence="1">
    <location>
        <begin position="120"/>
        <end position="139"/>
    </location>
</feature>
<dbReference type="RefSeq" id="WP_181736276.1">
    <property type="nucleotide sequence ID" value="NZ_JACEMT010000001.1"/>
</dbReference>
<proteinExistence type="predicted"/>
<feature type="transmembrane region" description="Helical" evidence="1">
    <location>
        <begin position="32"/>
        <end position="54"/>
    </location>
</feature>
<evidence type="ECO:0000313" key="2">
    <source>
        <dbReference type="EMBL" id="MBA4500799.1"/>
    </source>
</evidence>
<reference evidence="2 3" key="1">
    <citation type="submission" date="2020-07" db="EMBL/GenBank/DDBJ databases">
        <title>Bacterium isolated from marien macroalgae.</title>
        <authorList>
            <person name="Zhu K."/>
            <person name="Lu D."/>
            <person name="Du Z."/>
        </authorList>
    </citation>
    <scope>NUCLEOTIDE SEQUENCE [LARGE SCALE GENOMIC DNA]</scope>
    <source>
        <strain evidence="2 3">3-1745</strain>
    </source>
</reference>
<sequence length="198" mass="21107">MLGNSLLLLASLAGAILLLRRSEPLPETSRSHLQVGSLSLAFVAMAALGQLLPLPHNQDTATLQRLLGNLATYAGLPLLATAMLALAMGRHWSKAGWGRWLLALFALFELFRRMGLGDDYTFWLSLALAASLLIAAWLLPDHLSRLMCALAAPLLLLSLSAPKLMGSGLSDTALQMAQAAALLLISGSLLRHPQAARI</sequence>
<keyword evidence="3" id="KW-1185">Reference proteome</keyword>
<gene>
    <name evidence="2" type="ORF">H1S06_00200</name>
</gene>
<keyword evidence="1" id="KW-0472">Membrane</keyword>
<dbReference type="AlphaFoldDB" id="A0A7W1WV46"/>